<sequence length="156" mass="17737">MVSLSNAFPAELMAVQSAQYIKAGAVIRLFCDFTTPPKFKYLMIATVEPLQVFIINSEIPEFIKRNKSLLADQVDIPQIDHKFLTHDSVLNCIEAHRAFDISHLKSELVANFSEVYKGTLKGYLLRTVIDVVEQSENLSRRIKTQIIQAIKQDNQL</sequence>
<name>A0A369ZJT1_HAEPH</name>
<reference evidence="2 5" key="2">
    <citation type="submission" date="2018-06" db="EMBL/GenBank/DDBJ databases">
        <authorList>
            <consortium name="Pathogen Informatics"/>
            <person name="Doyle S."/>
        </authorList>
    </citation>
    <scope>NUCLEOTIDE SEQUENCE [LARGE SCALE GENOMIC DNA]</scope>
    <source>
        <strain evidence="2 5">NCTC10794</strain>
    </source>
</reference>
<dbReference type="Proteomes" id="UP000254867">
    <property type="component" value="Unassembled WGS sequence"/>
</dbReference>
<dbReference type="Proteomes" id="UP000253999">
    <property type="component" value="Unassembled WGS sequence"/>
</dbReference>
<dbReference type="EMBL" id="UGHH01000002">
    <property type="protein sequence ID" value="STO63041.1"/>
    <property type="molecule type" value="Genomic_DNA"/>
</dbReference>
<evidence type="ECO:0000313" key="4">
    <source>
        <dbReference type="Proteomes" id="UP000253999"/>
    </source>
</evidence>
<dbReference type="AlphaFoldDB" id="A0A369ZJT1"/>
<dbReference type="RefSeq" id="WP_111312496.1">
    <property type="nucleotide sequence ID" value="NZ_QEQD01000002.1"/>
</dbReference>
<evidence type="ECO:0000313" key="2">
    <source>
        <dbReference type="EMBL" id="STO63041.1"/>
    </source>
</evidence>
<reference evidence="1 4" key="1">
    <citation type="submission" date="2018-05" db="EMBL/GenBank/DDBJ databases">
        <title>Draft Genome Sequences for a Diverse set of 7 Haemophilus Species.</title>
        <authorList>
            <person name="Nichols M."/>
            <person name="Topaz N."/>
            <person name="Wang X."/>
            <person name="Wang X."/>
            <person name="Boxrud D."/>
        </authorList>
    </citation>
    <scope>NUCLEOTIDE SEQUENCE [LARGE SCALE GENOMIC DNA]</scope>
    <source>
        <strain evidence="1 4">C2010039593</strain>
    </source>
</reference>
<evidence type="ECO:0000313" key="1">
    <source>
        <dbReference type="EMBL" id="RDF05278.1"/>
    </source>
</evidence>
<proteinExistence type="predicted"/>
<gene>
    <name evidence="1" type="ORF">DPV98_02395</name>
    <name evidence="2" type="ORF">NCTC10794_00034</name>
    <name evidence="3" type="ORF">NCTC10794_02246</name>
</gene>
<dbReference type="EMBL" id="UGHH01000002">
    <property type="protein sequence ID" value="STO65156.1"/>
    <property type="molecule type" value="Genomic_DNA"/>
</dbReference>
<evidence type="ECO:0000313" key="3">
    <source>
        <dbReference type="EMBL" id="STO65156.1"/>
    </source>
</evidence>
<protein>
    <submittedName>
        <fullName evidence="1">Uncharacterized protein</fullName>
    </submittedName>
</protein>
<accession>A0A369ZJT1</accession>
<organism evidence="1 4">
    <name type="scientific">Haemophilus parahaemolyticus</name>
    <dbReference type="NCBI Taxonomy" id="735"/>
    <lineage>
        <taxon>Bacteria</taxon>
        <taxon>Pseudomonadati</taxon>
        <taxon>Pseudomonadota</taxon>
        <taxon>Gammaproteobacteria</taxon>
        <taxon>Pasteurellales</taxon>
        <taxon>Pasteurellaceae</taxon>
        <taxon>Haemophilus</taxon>
    </lineage>
</organism>
<evidence type="ECO:0000313" key="5">
    <source>
        <dbReference type="Proteomes" id="UP000254867"/>
    </source>
</evidence>
<dbReference type="EMBL" id="QEQD01000002">
    <property type="protein sequence ID" value="RDF05278.1"/>
    <property type="molecule type" value="Genomic_DNA"/>
</dbReference>